<evidence type="ECO:0000313" key="12">
    <source>
        <dbReference type="EMBL" id="EMS69292.1"/>
    </source>
</evidence>
<dbReference type="PANTHER" id="PTHR48111:SF73">
    <property type="entry name" value="ALKALINE PHOSPHATASE SYNTHESIS TRANSCRIPTIONAL REGULATORY PROTEIN PHOP"/>
    <property type="match status" value="1"/>
</dbReference>
<dbReference type="GO" id="GO:0032993">
    <property type="term" value="C:protein-DNA complex"/>
    <property type="evidence" value="ECO:0007669"/>
    <property type="project" value="TreeGrafter"/>
</dbReference>
<dbReference type="Gene3D" id="6.10.250.690">
    <property type="match status" value="1"/>
</dbReference>
<comment type="function">
    <text evidence="7">May play the central regulatory role in sporulation. It may be an element of the effector pathway responsible for the activation of sporulation genes in response to nutritional stress. Spo0A may act in concert with spo0H (a sigma factor) to control the expression of some genes that are critical to the sporulation process.</text>
</comment>
<feature type="DNA-binding region" description="OmpR/PhoB-type" evidence="9">
    <location>
        <begin position="128"/>
        <end position="224"/>
    </location>
</feature>
<evidence type="ECO:0000256" key="8">
    <source>
        <dbReference type="PROSITE-ProRule" id="PRU00169"/>
    </source>
</evidence>
<comment type="caution">
    <text evidence="12">The sequence shown here is derived from an EMBL/GenBank/DDBJ whole genome shotgun (WGS) entry which is preliminary data.</text>
</comment>
<dbReference type="GO" id="GO:0006355">
    <property type="term" value="P:regulation of DNA-templated transcription"/>
    <property type="evidence" value="ECO:0007669"/>
    <property type="project" value="InterPro"/>
</dbReference>
<dbReference type="PROSITE" id="PS50110">
    <property type="entry name" value="RESPONSE_REGULATORY"/>
    <property type="match status" value="1"/>
</dbReference>
<evidence type="ECO:0000256" key="1">
    <source>
        <dbReference type="ARBA" id="ARBA00018672"/>
    </source>
</evidence>
<dbReference type="PROSITE" id="PS51755">
    <property type="entry name" value="OMPR_PHOB"/>
    <property type="match status" value="1"/>
</dbReference>
<dbReference type="STRING" id="1195236.CTER_5048"/>
<keyword evidence="4" id="KW-0805">Transcription regulation</keyword>
<evidence type="ECO:0000256" key="2">
    <source>
        <dbReference type="ARBA" id="ARBA00022553"/>
    </source>
</evidence>
<dbReference type="SUPFAM" id="SSF46894">
    <property type="entry name" value="C-terminal effector domain of the bipartite response regulators"/>
    <property type="match status" value="1"/>
</dbReference>
<dbReference type="Pfam" id="PF00486">
    <property type="entry name" value="Trans_reg_C"/>
    <property type="match status" value="1"/>
</dbReference>
<keyword evidence="5 9" id="KW-0238">DNA-binding</keyword>
<dbReference type="CDD" id="cd17574">
    <property type="entry name" value="REC_OmpR"/>
    <property type="match status" value="1"/>
</dbReference>
<accession>S0FFI6</accession>
<dbReference type="Proteomes" id="UP000014155">
    <property type="component" value="Unassembled WGS sequence"/>
</dbReference>
<keyword evidence="13" id="KW-1185">Reference proteome</keyword>
<dbReference type="GO" id="GO:0000976">
    <property type="term" value="F:transcription cis-regulatory region binding"/>
    <property type="evidence" value="ECO:0007669"/>
    <property type="project" value="TreeGrafter"/>
</dbReference>
<feature type="modified residue" description="4-aspartylphosphate" evidence="8">
    <location>
        <position position="53"/>
    </location>
</feature>
<dbReference type="EMBL" id="AORV01000068">
    <property type="protein sequence ID" value="EMS69292.1"/>
    <property type="molecule type" value="Genomic_DNA"/>
</dbReference>
<dbReference type="InterPro" id="IPR001867">
    <property type="entry name" value="OmpR/PhoB-type_DNA-bd"/>
</dbReference>
<evidence type="ECO:0000313" key="13">
    <source>
        <dbReference type="Proteomes" id="UP000014155"/>
    </source>
</evidence>
<keyword evidence="3" id="KW-0902">Two-component regulatory system</keyword>
<dbReference type="InterPro" id="IPR001789">
    <property type="entry name" value="Sig_transdc_resp-reg_receiver"/>
</dbReference>
<dbReference type="InterPro" id="IPR036388">
    <property type="entry name" value="WH-like_DNA-bd_sf"/>
</dbReference>
<dbReference type="InterPro" id="IPR016032">
    <property type="entry name" value="Sig_transdc_resp-reg_C-effctor"/>
</dbReference>
<dbReference type="InterPro" id="IPR011006">
    <property type="entry name" value="CheY-like_superfamily"/>
</dbReference>
<dbReference type="FunFam" id="1.10.10.10:FF:000018">
    <property type="entry name" value="DNA-binding response regulator ResD"/>
    <property type="match status" value="1"/>
</dbReference>
<protein>
    <recommendedName>
        <fullName evidence="1">Stage 0 sporulation protein A homolog</fullName>
    </recommendedName>
</protein>
<dbReference type="InterPro" id="IPR039420">
    <property type="entry name" value="WalR-like"/>
</dbReference>
<feature type="domain" description="Response regulatory" evidence="10">
    <location>
        <begin position="4"/>
        <end position="117"/>
    </location>
</feature>
<proteinExistence type="predicted"/>
<dbReference type="SUPFAM" id="SSF52172">
    <property type="entry name" value="CheY-like"/>
    <property type="match status" value="1"/>
</dbReference>
<dbReference type="eggNOG" id="COG0745">
    <property type="taxonomic scope" value="Bacteria"/>
</dbReference>
<dbReference type="SMART" id="SM00862">
    <property type="entry name" value="Trans_reg_C"/>
    <property type="match status" value="1"/>
</dbReference>
<evidence type="ECO:0000259" key="10">
    <source>
        <dbReference type="PROSITE" id="PS50110"/>
    </source>
</evidence>
<evidence type="ECO:0000256" key="9">
    <source>
        <dbReference type="PROSITE-ProRule" id="PRU01091"/>
    </source>
</evidence>
<keyword evidence="2 8" id="KW-0597">Phosphoprotein</keyword>
<dbReference type="GO" id="GO:0005829">
    <property type="term" value="C:cytosol"/>
    <property type="evidence" value="ECO:0007669"/>
    <property type="project" value="TreeGrafter"/>
</dbReference>
<dbReference type="FunFam" id="3.40.50.2300:FF:000001">
    <property type="entry name" value="DNA-binding response regulator PhoB"/>
    <property type="match status" value="1"/>
</dbReference>
<evidence type="ECO:0000256" key="3">
    <source>
        <dbReference type="ARBA" id="ARBA00023012"/>
    </source>
</evidence>
<organism evidence="12 13">
    <name type="scientific">Ruminiclostridium cellobioparum subsp. termitidis CT1112</name>
    <dbReference type="NCBI Taxonomy" id="1195236"/>
    <lineage>
        <taxon>Bacteria</taxon>
        <taxon>Bacillati</taxon>
        <taxon>Bacillota</taxon>
        <taxon>Clostridia</taxon>
        <taxon>Eubacteriales</taxon>
        <taxon>Oscillospiraceae</taxon>
        <taxon>Ruminiclostridium</taxon>
    </lineage>
</organism>
<dbReference type="RefSeq" id="WP_004630593.1">
    <property type="nucleotide sequence ID" value="NZ_AORV01000068.1"/>
</dbReference>
<evidence type="ECO:0000259" key="11">
    <source>
        <dbReference type="PROSITE" id="PS51755"/>
    </source>
</evidence>
<evidence type="ECO:0000256" key="4">
    <source>
        <dbReference type="ARBA" id="ARBA00023015"/>
    </source>
</evidence>
<evidence type="ECO:0000256" key="7">
    <source>
        <dbReference type="ARBA" id="ARBA00024867"/>
    </source>
</evidence>
<dbReference type="PANTHER" id="PTHR48111">
    <property type="entry name" value="REGULATOR OF RPOS"/>
    <property type="match status" value="1"/>
</dbReference>
<dbReference type="Gene3D" id="1.10.10.10">
    <property type="entry name" value="Winged helix-like DNA-binding domain superfamily/Winged helix DNA-binding domain"/>
    <property type="match status" value="1"/>
</dbReference>
<evidence type="ECO:0000256" key="6">
    <source>
        <dbReference type="ARBA" id="ARBA00023163"/>
    </source>
</evidence>
<dbReference type="CDD" id="cd00383">
    <property type="entry name" value="trans_reg_C"/>
    <property type="match status" value="1"/>
</dbReference>
<feature type="domain" description="OmpR/PhoB-type" evidence="11">
    <location>
        <begin position="128"/>
        <end position="224"/>
    </location>
</feature>
<evidence type="ECO:0000256" key="5">
    <source>
        <dbReference type="ARBA" id="ARBA00023125"/>
    </source>
</evidence>
<reference evidence="12 13" key="1">
    <citation type="journal article" date="2013" name="Genome Announc.">
        <title>Draft Genome Sequence of the Cellulolytic, Mesophilic, Anaerobic Bacterium Clostridium termitidis Strain CT1112 (DSM 5398).</title>
        <authorList>
            <person name="Lal S."/>
            <person name="Ramachandran U."/>
            <person name="Zhang X."/>
            <person name="Munir R."/>
            <person name="Sparling R."/>
            <person name="Levin D.B."/>
        </authorList>
    </citation>
    <scope>NUCLEOTIDE SEQUENCE [LARGE SCALE GENOMIC DNA]</scope>
    <source>
        <strain evidence="12 13">CT1112</strain>
    </source>
</reference>
<dbReference type="Gene3D" id="3.40.50.2300">
    <property type="match status" value="1"/>
</dbReference>
<keyword evidence="6" id="KW-0804">Transcription</keyword>
<dbReference type="GO" id="GO:0000156">
    <property type="term" value="F:phosphorelay response regulator activity"/>
    <property type="evidence" value="ECO:0007669"/>
    <property type="project" value="TreeGrafter"/>
</dbReference>
<gene>
    <name evidence="12" type="ORF">CTER_5048</name>
</gene>
<dbReference type="Pfam" id="PF00072">
    <property type="entry name" value="Response_reg"/>
    <property type="match status" value="1"/>
</dbReference>
<dbReference type="PATRIC" id="fig|1195236.3.peg.5243"/>
<sequence>MDKKILLVEDDERIREIVADYFIKEGFTLLQTEDGKKALEVYEVNKIDLIILDIMIPEIDGWSVCKRLRKVSDVPIIMLTARADEEDKLMGYELGADDYVTKPFSPRVLVAKSKTLLKRAEGTLGKDDGVLCLNGIEVNKLSRTVRIDDEVIELTYKEYELLLCFMENRDIVLSREVILSRVWGFDYFGDLRTVDTHVKKLRSKLTHKACCISTVIGMGYKFEVNRL</sequence>
<dbReference type="AlphaFoldDB" id="S0FFI6"/>
<dbReference type="SMART" id="SM00448">
    <property type="entry name" value="REC"/>
    <property type="match status" value="1"/>
</dbReference>
<name>S0FFI6_RUMCE</name>